<name>A0A848IE51_9BURK</name>
<gene>
    <name evidence="2" type="ORF">HHL24_17115</name>
</gene>
<organism evidence="2 3">
    <name type="scientific">Paraburkholderia polaris</name>
    <dbReference type="NCBI Taxonomy" id="2728848"/>
    <lineage>
        <taxon>Bacteria</taxon>
        <taxon>Pseudomonadati</taxon>
        <taxon>Pseudomonadota</taxon>
        <taxon>Betaproteobacteria</taxon>
        <taxon>Burkholderiales</taxon>
        <taxon>Burkholderiaceae</taxon>
        <taxon>Paraburkholderia</taxon>
    </lineage>
</organism>
<feature type="compositionally biased region" description="Polar residues" evidence="1">
    <location>
        <begin position="1"/>
        <end position="15"/>
    </location>
</feature>
<evidence type="ECO:0000256" key="1">
    <source>
        <dbReference type="SAM" id="MobiDB-lite"/>
    </source>
</evidence>
<comment type="caution">
    <text evidence="2">The sequence shown here is derived from an EMBL/GenBank/DDBJ whole genome shotgun (WGS) entry which is preliminary data.</text>
</comment>
<feature type="region of interest" description="Disordered" evidence="1">
    <location>
        <begin position="1"/>
        <end position="24"/>
    </location>
</feature>
<dbReference type="EMBL" id="JABBGJ010000017">
    <property type="protein sequence ID" value="NML99649.1"/>
    <property type="molecule type" value="Genomic_DNA"/>
</dbReference>
<dbReference type="RefSeq" id="WP_169486623.1">
    <property type="nucleotide sequence ID" value="NZ_JABBGJ010000017.1"/>
</dbReference>
<proteinExistence type="predicted"/>
<protein>
    <submittedName>
        <fullName evidence="2">Uncharacterized protein</fullName>
    </submittedName>
</protein>
<reference evidence="2 3" key="1">
    <citation type="submission" date="2020-04" db="EMBL/GenBank/DDBJ databases">
        <title>Paraburkholderia sp. RP-4-7 isolated from soil.</title>
        <authorList>
            <person name="Dahal R.H."/>
        </authorList>
    </citation>
    <scope>NUCLEOTIDE SEQUENCE [LARGE SCALE GENOMIC DNA]</scope>
    <source>
        <strain evidence="2 3">RP-4-7</strain>
    </source>
</reference>
<evidence type="ECO:0000313" key="3">
    <source>
        <dbReference type="Proteomes" id="UP000544134"/>
    </source>
</evidence>
<evidence type="ECO:0000313" key="2">
    <source>
        <dbReference type="EMBL" id="NML99649.1"/>
    </source>
</evidence>
<sequence>MKLFNKNSNSDTTTDSAKRDVTITAEAPRLPSHVVAETDDARWKIPLTLDEQYHLAHEYERGVSDEARVLRDFLELMYQGSDGGAVRLTVEIKLEGPGEVSLVATPSGHGSVSRAVAPSMKYADVGRHILGWVAEAQTRPDLVADLVASLADEQE</sequence>
<dbReference type="Proteomes" id="UP000544134">
    <property type="component" value="Unassembled WGS sequence"/>
</dbReference>
<dbReference type="AlphaFoldDB" id="A0A848IE51"/>
<accession>A0A848IE51</accession>
<keyword evidence="3" id="KW-1185">Reference proteome</keyword>